<accession>A0A5B7DGS1</accession>
<dbReference type="Proteomes" id="UP000324222">
    <property type="component" value="Unassembled WGS sequence"/>
</dbReference>
<evidence type="ECO:0000313" key="2">
    <source>
        <dbReference type="EMBL" id="MPC20540.1"/>
    </source>
</evidence>
<comment type="caution">
    <text evidence="2">The sequence shown here is derived from an EMBL/GenBank/DDBJ whole genome shotgun (WGS) entry which is preliminary data.</text>
</comment>
<sequence>MRANYKAGHLQVCLANHHSPVPHAGQVGPASLGNPMGLACQGGLSSLEDLAHHQLPAHQASRKKVLEALGDLWVLVALVCHLLHHGLEVHFDLEILRVLWCQVVPWDLLLLALHPSLGHPAARTMLGQCSSQPSHSPHGSVHTQPHQQDTRTFLPGNPGCPLGPMRPNCPGFPGAPAGPGRPGGPDGPSSPLLPCVPCGPCGPGWPGGDGSPERPGSPRAPLSPLMPCGPGGPMGPSGPCHGKRYHMKQLPTWLFASSKHSRQGCCSSPEEAQ</sequence>
<gene>
    <name evidence="2" type="ORF">E2C01_013488</name>
</gene>
<name>A0A5B7DGS1_PORTR</name>
<reference evidence="2 3" key="1">
    <citation type="submission" date="2019-05" db="EMBL/GenBank/DDBJ databases">
        <title>Another draft genome of Portunus trituberculatus and its Hox gene families provides insights of decapod evolution.</title>
        <authorList>
            <person name="Jeong J.-H."/>
            <person name="Song I."/>
            <person name="Kim S."/>
            <person name="Choi T."/>
            <person name="Kim D."/>
            <person name="Ryu S."/>
            <person name="Kim W."/>
        </authorList>
    </citation>
    <scope>NUCLEOTIDE SEQUENCE [LARGE SCALE GENOMIC DNA]</scope>
    <source>
        <tissue evidence="2">Muscle</tissue>
    </source>
</reference>
<evidence type="ECO:0000313" key="3">
    <source>
        <dbReference type="Proteomes" id="UP000324222"/>
    </source>
</evidence>
<proteinExistence type="predicted"/>
<dbReference type="AlphaFoldDB" id="A0A5B7DGS1"/>
<feature type="region of interest" description="Disordered" evidence="1">
    <location>
        <begin position="206"/>
        <end position="243"/>
    </location>
</feature>
<organism evidence="2 3">
    <name type="scientific">Portunus trituberculatus</name>
    <name type="common">Swimming crab</name>
    <name type="synonym">Neptunus trituberculatus</name>
    <dbReference type="NCBI Taxonomy" id="210409"/>
    <lineage>
        <taxon>Eukaryota</taxon>
        <taxon>Metazoa</taxon>
        <taxon>Ecdysozoa</taxon>
        <taxon>Arthropoda</taxon>
        <taxon>Crustacea</taxon>
        <taxon>Multicrustacea</taxon>
        <taxon>Malacostraca</taxon>
        <taxon>Eumalacostraca</taxon>
        <taxon>Eucarida</taxon>
        <taxon>Decapoda</taxon>
        <taxon>Pleocyemata</taxon>
        <taxon>Brachyura</taxon>
        <taxon>Eubrachyura</taxon>
        <taxon>Portunoidea</taxon>
        <taxon>Portunidae</taxon>
        <taxon>Portuninae</taxon>
        <taxon>Portunus</taxon>
    </lineage>
</organism>
<feature type="region of interest" description="Disordered" evidence="1">
    <location>
        <begin position="127"/>
        <end position="189"/>
    </location>
</feature>
<protein>
    <submittedName>
        <fullName evidence="2">Accumulation-associated protein</fullName>
    </submittedName>
</protein>
<keyword evidence="3" id="KW-1185">Reference proteome</keyword>
<evidence type="ECO:0000256" key="1">
    <source>
        <dbReference type="SAM" id="MobiDB-lite"/>
    </source>
</evidence>
<dbReference type="EMBL" id="VSRR010000882">
    <property type="protein sequence ID" value="MPC20540.1"/>
    <property type="molecule type" value="Genomic_DNA"/>
</dbReference>
<feature type="compositionally biased region" description="Polar residues" evidence="1">
    <location>
        <begin position="127"/>
        <end position="151"/>
    </location>
</feature>